<reference evidence="1" key="1">
    <citation type="submission" date="2021-07" db="EMBL/GenBank/DDBJ databases">
        <authorList>
            <person name="Durling M."/>
        </authorList>
    </citation>
    <scope>NUCLEOTIDE SEQUENCE</scope>
</reference>
<evidence type="ECO:0000313" key="2">
    <source>
        <dbReference type="Proteomes" id="UP000701801"/>
    </source>
</evidence>
<gene>
    <name evidence="1" type="ORF">HYALB_00005532</name>
</gene>
<protein>
    <submittedName>
        <fullName evidence="1">Uncharacterized protein</fullName>
    </submittedName>
</protein>
<dbReference type="Proteomes" id="UP000701801">
    <property type="component" value="Unassembled WGS sequence"/>
</dbReference>
<name>A0A9N9Q301_9HELO</name>
<dbReference type="AlphaFoldDB" id="A0A9N9Q301"/>
<dbReference type="EMBL" id="CAJVRM010000743">
    <property type="protein sequence ID" value="CAG8983893.1"/>
    <property type="molecule type" value="Genomic_DNA"/>
</dbReference>
<organism evidence="1 2">
    <name type="scientific">Hymenoscyphus albidus</name>
    <dbReference type="NCBI Taxonomy" id="595503"/>
    <lineage>
        <taxon>Eukaryota</taxon>
        <taxon>Fungi</taxon>
        <taxon>Dikarya</taxon>
        <taxon>Ascomycota</taxon>
        <taxon>Pezizomycotina</taxon>
        <taxon>Leotiomycetes</taxon>
        <taxon>Helotiales</taxon>
        <taxon>Helotiaceae</taxon>
        <taxon>Hymenoscyphus</taxon>
    </lineage>
</organism>
<comment type="caution">
    <text evidence="1">The sequence shown here is derived from an EMBL/GenBank/DDBJ whole genome shotgun (WGS) entry which is preliminary data.</text>
</comment>
<sequence>MRAHCSLIMPESGTESERTLGNKDFVIFMPYLHWESHKRRKQMAEVTREITSQHLKHSPRGTQVFQDALARTA</sequence>
<keyword evidence="2" id="KW-1185">Reference proteome</keyword>
<proteinExistence type="predicted"/>
<accession>A0A9N9Q301</accession>
<evidence type="ECO:0000313" key="1">
    <source>
        <dbReference type="EMBL" id="CAG8983893.1"/>
    </source>
</evidence>